<dbReference type="InterPro" id="IPR029787">
    <property type="entry name" value="Nucleotide_cyclase"/>
</dbReference>
<feature type="domain" description="GGDEF" evidence="1">
    <location>
        <begin position="58"/>
        <end position="186"/>
    </location>
</feature>
<dbReference type="PROSITE" id="PS50887">
    <property type="entry name" value="GGDEF"/>
    <property type="match status" value="1"/>
</dbReference>
<dbReference type="InterPro" id="IPR000160">
    <property type="entry name" value="GGDEF_dom"/>
</dbReference>
<dbReference type="EMBL" id="JQGC01000013">
    <property type="protein sequence ID" value="KFL30521.1"/>
    <property type="molecule type" value="Genomic_DNA"/>
</dbReference>
<dbReference type="AlphaFoldDB" id="A0A087M0W8"/>
<dbReference type="InterPro" id="IPR043128">
    <property type="entry name" value="Rev_trsase/Diguanyl_cyclase"/>
</dbReference>
<keyword evidence="3" id="KW-1185">Reference proteome</keyword>
<dbReference type="OrthoDB" id="7948961at2"/>
<evidence type="ECO:0000259" key="1">
    <source>
        <dbReference type="PROSITE" id="PS50887"/>
    </source>
</evidence>
<gene>
    <name evidence="2" type="ORF">JP75_15205</name>
</gene>
<dbReference type="SMART" id="SM00267">
    <property type="entry name" value="GGDEF"/>
    <property type="match status" value="1"/>
</dbReference>
<sequence>MAKSWFSWLTGKDYKGETRRAEVQRPAIKIAPQDIDPFSGALRWDRFMAMLEAEQAQGPGALLIVDLSARSGSAAAAAGQKTEEILPWLGQSIQQAIRADDLLAHIEGYRFAALLRGAPQEVATAVSERILESVDDTIFMTAEGIVHLGVTIAGAVYQQSPGPDALDAAMANLNIAKDTGRTLFVQ</sequence>
<organism evidence="2 3">
    <name type="scientific">Devosia riboflavina</name>
    <dbReference type="NCBI Taxonomy" id="46914"/>
    <lineage>
        <taxon>Bacteria</taxon>
        <taxon>Pseudomonadati</taxon>
        <taxon>Pseudomonadota</taxon>
        <taxon>Alphaproteobacteria</taxon>
        <taxon>Hyphomicrobiales</taxon>
        <taxon>Devosiaceae</taxon>
        <taxon>Devosia</taxon>
    </lineage>
</organism>
<dbReference type="STRING" id="46914.JP75_15205"/>
<evidence type="ECO:0000313" key="3">
    <source>
        <dbReference type="Proteomes" id="UP000028981"/>
    </source>
</evidence>
<protein>
    <recommendedName>
        <fullName evidence="1">GGDEF domain-containing protein</fullName>
    </recommendedName>
</protein>
<dbReference type="Pfam" id="PF00990">
    <property type="entry name" value="GGDEF"/>
    <property type="match status" value="1"/>
</dbReference>
<dbReference type="Proteomes" id="UP000028981">
    <property type="component" value="Unassembled WGS sequence"/>
</dbReference>
<dbReference type="RefSeq" id="WP_035084234.1">
    <property type="nucleotide sequence ID" value="NZ_JQGC01000013.1"/>
</dbReference>
<proteinExistence type="predicted"/>
<accession>A0A087M0W8</accession>
<name>A0A087M0W8_9HYPH</name>
<dbReference type="SUPFAM" id="SSF55073">
    <property type="entry name" value="Nucleotide cyclase"/>
    <property type="match status" value="1"/>
</dbReference>
<dbReference type="Gene3D" id="3.30.70.270">
    <property type="match status" value="1"/>
</dbReference>
<comment type="caution">
    <text evidence="2">The sequence shown here is derived from an EMBL/GenBank/DDBJ whole genome shotgun (WGS) entry which is preliminary data.</text>
</comment>
<reference evidence="2 3" key="1">
    <citation type="submission" date="2014-08" db="EMBL/GenBank/DDBJ databases">
        <authorList>
            <person name="Hassan Y.I."/>
            <person name="Lepp D."/>
            <person name="Zhou T."/>
        </authorList>
    </citation>
    <scope>NUCLEOTIDE SEQUENCE [LARGE SCALE GENOMIC DNA]</scope>
    <source>
        <strain evidence="2 3">IFO13584</strain>
    </source>
</reference>
<evidence type="ECO:0000313" key="2">
    <source>
        <dbReference type="EMBL" id="KFL30521.1"/>
    </source>
</evidence>